<gene>
    <name evidence="3" type="ORF">SAMN02745152_00327</name>
</gene>
<dbReference type="Proteomes" id="UP000190395">
    <property type="component" value="Unassembled WGS sequence"/>
</dbReference>
<dbReference type="OrthoDB" id="9806359at2"/>
<dbReference type="GO" id="GO:0004475">
    <property type="term" value="F:mannose-1-phosphate guanylyltransferase (GTP) activity"/>
    <property type="evidence" value="ECO:0007669"/>
    <property type="project" value="InterPro"/>
</dbReference>
<dbReference type="Pfam" id="PF22640">
    <property type="entry name" value="ManC_GMP_beta-helix"/>
    <property type="match status" value="1"/>
</dbReference>
<dbReference type="PANTHER" id="PTHR46390">
    <property type="entry name" value="MANNOSE-1-PHOSPHATE GUANYLYLTRANSFERASE"/>
    <property type="match status" value="1"/>
</dbReference>
<evidence type="ECO:0000259" key="2">
    <source>
        <dbReference type="Pfam" id="PF22640"/>
    </source>
</evidence>
<keyword evidence="3" id="KW-0808">Transferase</keyword>
<evidence type="ECO:0000313" key="4">
    <source>
        <dbReference type="Proteomes" id="UP000190395"/>
    </source>
</evidence>
<dbReference type="GeneID" id="303366603"/>
<dbReference type="GO" id="GO:0009298">
    <property type="term" value="P:GDP-mannose biosynthetic process"/>
    <property type="evidence" value="ECO:0007669"/>
    <property type="project" value="TreeGrafter"/>
</dbReference>
<dbReference type="InterPro" id="IPR054566">
    <property type="entry name" value="ManC/GMP-like_b-helix"/>
</dbReference>
<proteinExistence type="predicted"/>
<dbReference type="AlphaFoldDB" id="A0A1T4KUP0"/>
<dbReference type="SUPFAM" id="SSF53448">
    <property type="entry name" value="Nucleotide-diphospho-sugar transferases"/>
    <property type="match status" value="1"/>
</dbReference>
<dbReference type="Gene3D" id="3.90.550.10">
    <property type="entry name" value="Spore Coat Polysaccharide Biosynthesis Protein SpsA, Chain A"/>
    <property type="match status" value="1"/>
</dbReference>
<keyword evidence="4" id="KW-1185">Reference proteome</keyword>
<evidence type="ECO:0000259" key="1">
    <source>
        <dbReference type="Pfam" id="PF00483"/>
    </source>
</evidence>
<dbReference type="PANTHER" id="PTHR46390:SF1">
    <property type="entry name" value="MANNOSE-1-PHOSPHATE GUANYLYLTRANSFERASE"/>
    <property type="match status" value="1"/>
</dbReference>
<dbReference type="SUPFAM" id="SSF159283">
    <property type="entry name" value="Guanosine diphospho-D-mannose pyrophosphorylase/mannose-6-phosphate isomerase linker domain"/>
    <property type="match status" value="1"/>
</dbReference>
<evidence type="ECO:0000313" key="3">
    <source>
        <dbReference type="EMBL" id="SJZ46149.1"/>
    </source>
</evidence>
<dbReference type="InterPro" id="IPR051161">
    <property type="entry name" value="Mannose-6P_isomerase_type2"/>
</dbReference>
<dbReference type="CDD" id="cd02509">
    <property type="entry name" value="GDP-M1P_Guanylyltransferase"/>
    <property type="match status" value="1"/>
</dbReference>
<protein>
    <submittedName>
        <fullName evidence="3">Mannose-1-phosphate guanylyltransferase</fullName>
    </submittedName>
</protein>
<organism evidence="3 4">
    <name type="scientific">Treponema berlinense</name>
    <dbReference type="NCBI Taxonomy" id="225004"/>
    <lineage>
        <taxon>Bacteria</taxon>
        <taxon>Pseudomonadati</taxon>
        <taxon>Spirochaetota</taxon>
        <taxon>Spirochaetia</taxon>
        <taxon>Spirochaetales</taxon>
        <taxon>Treponemataceae</taxon>
        <taxon>Treponema</taxon>
    </lineage>
</organism>
<dbReference type="RefSeq" id="WP_078930079.1">
    <property type="nucleotide sequence ID" value="NZ_FUXC01000001.1"/>
</dbReference>
<feature type="domain" description="Nucleotidyl transferase" evidence="1">
    <location>
        <begin position="6"/>
        <end position="305"/>
    </location>
</feature>
<dbReference type="EMBL" id="FUXC01000001">
    <property type="protein sequence ID" value="SJZ46149.1"/>
    <property type="molecule type" value="Genomic_DNA"/>
</dbReference>
<dbReference type="Pfam" id="PF00483">
    <property type="entry name" value="NTP_transferase"/>
    <property type="match status" value="1"/>
</dbReference>
<feature type="domain" description="MannoseP isomerase/GMP-like beta-helix" evidence="2">
    <location>
        <begin position="313"/>
        <end position="363"/>
    </location>
</feature>
<dbReference type="InterPro" id="IPR029044">
    <property type="entry name" value="Nucleotide-diphossugar_trans"/>
</dbReference>
<dbReference type="STRING" id="225004.SAMN02745152_00327"/>
<sequence length="367" mass="40378">MITDVIIMAGGFGERLWPASSPTHPKQFMALNDNISFLQESLIRALALKISGKIVVVTRKDIENECTLQIKKLAERSEEADARKLLAESIVLAEPAPKHTSAAIMLGVNLINKLEPDSSHTFLVLTSDHVISPVDQFAKDCKNAANAAENGKFVCFAIAPTQAATGYGYIKAGKDLTGENHTFKIENFKEKPDEKTAKEYFESGNYFWNSGMFAFEGKMFLNEMLSCTPKVSNAFEAVTKGKKPSLKQVNGVYVIKSWPEMEITYQDVPSIAVDKAIAEKSENAAVVKATFKWTDVGSWDTFSELCTNPMNNKVVQVECENNFVYSDIPVSLCGVKDLIVVAKNGKLLVMKKGESSLVRSAVKAIEQ</sequence>
<dbReference type="InterPro" id="IPR005835">
    <property type="entry name" value="NTP_transferase_dom"/>
</dbReference>
<keyword evidence="3" id="KW-0548">Nucleotidyltransferase</keyword>
<name>A0A1T4KUP0_9SPIR</name>
<reference evidence="3 4" key="1">
    <citation type="submission" date="2017-02" db="EMBL/GenBank/DDBJ databases">
        <authorList>
            <person name="Peterson S.W."/>
        </authorList>
    </citation>
    <scope>NUCLEOTIDE SEQUENCE [LARGE SCALE GENOMIC DNA]</scope>
    <source>
        <strain evidence="3 4">ATCC BAA-909</strain>
    </source>
</reference>
<dbReference type="InterPro" id="IPR049577">
    <property type="entry name" value="GMPP_N"/>
</dbReference>
<accession>A0A1T4KUP0</accession>